<evidence type="ECO:0000313" key="13">
    <source>
        <dbReference type="EMBL" id="EUJ17642.1"/>
    </source>
</evidence>
<evidence type="ECO:0000256" key="10">
    <source>
        <dbReference type="ARBA" id="ARBA00023146"/>
    </source>
</evidence>
<dbReference type="GO" id="GO:0005524">
    <property type="term" value="F:ATP binding"/>
    <property type="evidence" value="ECO:0007669"/>
    <property type="project" value="UniProtKB-KW"/>
</dbReference>
<keyword evidence="4" id="KW-0820">tRNA-binding</keyword>
<evidence type="ECO:0000256" key="11">
    <source>
        <dbReference type="ARBA" id="ARBA00032577"/>
    </source>
</evidence>
<dbReference type="InterPro" id="IPR003156">
    <property type="entry name" value="DHHA1_dom"/>
</dbReference>
<gene>
    <name evidence="13" type="primary">alaS</name>
    <name evidence="13" type="ORF">MAQA_11491</name>
</gene>
<evidence type="ECO:0000256" key="5">
    <source>
        <dbReference type="ARBA" id="ARBA00022598"/>
    </source>
</evidence>
<dbReference type="AlphaFoldDB" id="W7AVF0"/>
<evidence type="ECO:0000256" key="4">
    <source>
        <dbReference type="ARBA" id="ARBA00022555"/>
    </source>
</evidence>
<dbReference type="GO" id="GO:0006412">
    <property type="term" value="P:translation"/>
    <property type="evidence" value="ECO:0007669"/>
    <property type="project" value="UniProtKB-KW"/>
</dbReference>
<keyword evidence="14" id="KW-1185">Reference proteome</keyword>
<evidence type="ECO:0000259" key="12">
    <source>
        <dbReference type="Pfam" id="PF02272"/>
    </source>
</evidence>
<keyword evidence="6" id="KW-0547">Nucleotide-binding</keyword>
<evidence type="ECO:0000256" key="3">
    <source>
        <dbReference type="ARBA" id="ARBA00017959"/>
    </source>
</evidence>
<evidence type="ECO:0000313" key="14">
    <source>
        <dbReference type="Proteomes" id="UP000019246"/>
    </source>
</evidence>
<dbReference type="Pfam" id="PF02272">
    <property type="entry name" value="DHHA1"/>
    <property type="match status" value="1"/>
</dbReference>
<reference evidence="13 14" key="1">
    <citation type="journal article" date="2014" name="Int. J. Syst. Evol. Microbiol.">
        <title>Listeria floridensis sp. nov., Listeria aquatica sp. nov., Listeria cornellensis sp. nov., Listeria riparia sp. nov. and Listeria grandensis sp. nov., from agricultural and natural environments.</title>
        <authorList>
            <person name="den Bakker H.C."/>
            <person name="Warchocki S."/>
            <person name="Wright E.M."/>
            <person name="Allred A.F."/>
            <person name="Ahlstrom C."/>
            <person name="Manuel C.S."/>
            <person name="Stasiewicz M.J."/>
            <person name="Burrell A."/>
            <person name="Roof S."/>
            <person name="Strawn L."/>
            <person name="Fortes E.D."/>
            <person name="Nightingale K.K."/>
            <person name="Kephart D."/>
            <person name="Wiedmann M."/>
        </authorList>
    </citation>
    <scope>NUCLEOTIDE SEQUENCE [LARGE SCALE GENOMIC DNA]</scope>
    <source>
        <strain evidence="13 14">FSL S10-1188</strain>
    </source>
</reference>
<dbReference type="EC" id="6.1.1.7" evidence="2"/>
<dbReference type="Proteomes" id="UP000019246">
    <property type="component" value="Unassembled WGS sequence"/>
</dbReference>
<protein>
    <recommendedName>
        <fullName evidence="3">Alanine--tRNA ligase</fullName>
        <ecNumber evidence="2">6.1.1.7</ecNumber>
    </recommendedName>
    <alternativeName>
        <fullName evidence="11">Alanyl-tRNA synthetase</fullName>
    </alternativeName>
</protein>
<feature type="domain" description="DHHA1" evidence="12">
    <location>
        <begin position="5"/>
        <end position="60"/>
    </location>
</feature>
<comment type="similarity">
    <text evidence="1">Belongs to the class-II aminoacyl-tRNA synthetase family.</text>
</comment>
<proteinExistence type="inferred from homology"/>
<keyword evidence="8" id="KW-0694">RNA-binding</keyword>
<dbReference type="STRING" id="1265818.MAQA_11491"/>
<organism evidence="13 14">
    <name type="scientific">Listeria aquatica FSL S10-1188</name>
    <dbReference type="NCBI Taxonomy" id="1265818"/>
    <lineage>
        <taxon>Bacteria</taxon>
        <taxon>Bacillati</taxon>
        <taxon>Bacillota</taxon>
        <taxon>Bacilli</taxon>
        <taxon>Bacillales</taxon>
        <taxon>Listeriaceae</taxon>
        <taxon>Listeria</taxon>
    </lineage>
</organism>
<sequence>MIAAVSKDAMASGLHAGNIIKQVAQLCGGNGGGKPDLAQAGGKNPAELEKALAEVPTIIQNMQG</sequence>
<keyword evidence="5 13" id="KW-0436">Ligase</keyword>
<dbReference type="Gene3D" id="3.10.310.40">
    <property type="match status" value="1"/>
</dbReference>
<evidence type="ECO:0000256" key="8">
    <source>
        <dbReference type="ARBA" id="ARBA00022884"/>
    </source>
</evidence>
<name>W7AVF0_9LIST</name>
<keyword evidence="7" id="KW-0067">ATP-binding</keyword>
<dbReference type="FunFam" id="3.10.310.40:FF:000001">
    <property type="entry name" value="Alanine--tRNA ligase"/>
    <property type="match status" value="1"/>
</dbReference>
<keyword evidence="9" id="KW-0648">Protein biosynthesis</keyword>
<evidence type="ECO:0000256" key="6">
    <source>
        <dbReference type="ARBA" id="ARBA00022741"/>
    </source>
</evidence>
<keyword evidence="10" id="KW-0030">Aminoacyl-tRNA synthetase</keyword>
<evidence type="ECO:0000256" key="9">
    <source>
        <dbReference type="ARBA" id="ARBA00022917"/>
    </source>
</evidence>
<dbReference type="EMBL" id="AOCG01000012">
    <property type="protein sequence ID" value="EUJ17642.1"/>
    <property type="molecule type" value="Genomic_DNA"/>
</dbReference>
<evidence type="ECO:0000256" key="1">
    <source>
        <dbReference type="ARBA" id="ARBA00008226"/>
    </source>
</evidence>
<dbReference type="PATRIC" id="fig|1265818.5.peg.2308"/>
<evidence type="ECO:0000256" key="2">
    <source>
        <dbReference type="ARBA" id="ARBA00013168"/>
    </source>
</evidence>
<accession>W7AVF0</accession>
<dbReference type="GO" id="GO:0000049">
    <property type="term" value="F:tRNA binding"/>
    <property type="evidence" value="ECO:0007669"/>
    <property type="project" value="UniProtKB-KW"/>
</dbReference>
<evidence type="ECO:0000256" key="7">
    <source>
        <dbReference type="ARBA" id="ARBA00022840"/>
    </source>
</evidence>
<dbReference type="GO" id="GO:0004813">
    <property type="term" value="F:alanine-tRNA ligase activity"/>
    <property type="evidence" value="ECO:0007669"/>
    <property type="project" value="UniProtKB-EC"/>
</dbReference>
<comment type="caution">
    <text evidence="13">The sequence shown here is derived from an EMBL/GenBank/DDBJ whole genome shotgun (WGS) entry which is preliminary data.</text>
</comment>